<evidence type="ECO:0000313" key="1">
    <source>
        <dbReference type="EMBL" id="ETR73558.1"/>
    </source>
</evidence>
<organism evidence="1 2">
    <name type="scientific">Candidatus Magnetoglobus multicellularis str. Araruama</name>
    <dbReference type="NCBI Taxonomy" id="890399"/>
    <lineage>
        <taxon>Bacteria</taxon>
        <taxon>Pseudomonadati</taxon>
        <taxon>Thermodesulfobacteriota</taxon>
        <taxon>Desulfobacteria</taxon>
        <taxon>Desulfobacterales</taxon>
        <taxon>Desulfobacteraceae</taxon>
        <taxon>Candidatus Magnetoglobus</taxon>
    </lineage>
</organism>
<dbReference type="AlphaFoldDB" id="A0A1V1PFK7"/>
<gene>
    <name evidence="1" type="ORF">OMM_06861</name>
</gene>
<dbReference type="Proteomes" id="UP000189670">
    <property type="component" value="Unassembled WGS sequence"/>
</dbReference>
<comment type="caution">
    <text evidence="1">The sequence shown here is derived from an EMBL/GenBank/DDBJ whole genome shotgun (WGS) entry which is preliminary data.</text>
</comment>
<reference evidence="2" key="1">
    <citation type="submission" date="2012-11" db="EMBL/GenBank/DDBJ databases">
        <authorList>
            <person name="Lucero-Rivera Y.E."/>
            <person name="Tovar-Ramirez D."/>
        </authorList>
    </citation>
    <scope>NUCLEOTIDE SEQUENCE [LARGE SCALE GENOMIC DNA]</scope>
    <source>
        <strain evidence="2">Araruama</strain>
    </source>
</reference>
<name>A0A1V1PFK7_9BACT</name>
<accession>A0A1V1PFK7</accession>
<sequence length="138" mass="15954">MDMAFRLNLNQSLSKYRNAFDIAARYVYLAAKAYDYDTNLNDRDPASAKSLLTNIVRQRHLGQFENDQYLLGQGGLGDILAKMKINYNVLKNQMGFNTPQTETGRFSLRSEFMRIKHNESSDATFRDELKKKCVADLW</sequence>
<dbReference type="EMBL" id="ATBP01000052">
    <property type="protein sequence ID" value="ETR73558.1"/>
    <property type="molecule type" value="Genomic_DNA"/>
</dbReference>
<feature type="non-terminal residue" evidence="1">
    <location>
        <position position="138"/>
    </location>
</feature>
<evidence type="ECO:0000313" key="2">
    <source>
        <dbReference type="Proteomes" id="UP000189670"/>
    </source>
</evidence>
<proteinExistence type="predicted"/>
<protein>
    <submittedName>
        <fullName evidence="1">Uncharacterized protein</fullName>
    </submittedName>
</protein>